<reference evidence="1 2" key="1">
    <citation type="journal article" date="2018" name="Nat. Ecol. Evol.">
        <title>Shark genomes provide insights into elasmobranch evolution and the origin of vertebrates.</title>
        <authorList>
            <person name="Hara Y"/>
            <person name="Yamaguchi K"/>
            <person name="Onimaru K"/>
            <person name="Kadota M"/>
            <person name="Koyanagi M"/>
            <person name="Keeley SD"/>
            <person name="Tatsumi K"/>
            <person name="Tanaka K"/>
            <person name="Motone F"/>
            <person name="Kageyama Y"/>
            <person name="Nozu R"/>
            <person name="Adachi N"/>
            <person name="Nishimura O"/>
            <person name="Nakagawa R"/>
            <person name="Tanegashima C"/>
            <person name="Kiyatake I"/>
            <person name="Matsumoto R"/>
            <person name="Murakumo K"/>
            <person name="Nishida K"/>
            <person name="Terakita A"/>
            <person name="Kuratani S"/>
            <person name="Sato K"/>
            <person name="Hyodo S Kuraku.S."/>
        </authorList>
    </citation>
    <scope>NUCLEOTIDE SEQUENCE [LARGE SCALE GENOMIC DNA]</scope>
</reference>
<gene>
    <name evidence="1" type="ORF">scyTo_0023813</name>
</gene>
<protein>
    <submittedName>
        <fullName evidence="1">Uncharacterized protein</fullName>
    </submittedName>
</protein>
<accession>A0A401QCP5</accession>
<evidence type="ECO:0000313" key="2">
    <source>
        <dbReference type="Proteomes" id="UP000288216"/>
    </source>
</evidence>
<dbReference type="STRING" id="75743.A0A401QCP5"/>
<dbReference type="GO" id="GO:0006623">
    <property type="term" value="P:protein targeting to vacuole"/>
    <property type="evidence" value="ECO:0007669"/>
    <property type="project" value="TreeGrafter"/>
</dbReference>
<dbReference type="EMBL" id="BFAA01034233">
    <property type="protein sequence ID" value="GCB83087.1"/>
    <property type="molecule type" value="Genomic_DNA"/>
</dbReference>
<dbReference type="AlphaFoldDB" id="A0A401QCP5"/>
<proteinExistence type="predicted"/>
<evidence type="ECO:0000313" key="1">
    <source>
        <dbReference type="EMBL" id="GCB83087.1"/>
    </source>
</evidence>
<dbReference type="PANTHER" id="PTHR16166">
    <property type="entry name" value="VACUOLAR PROTEIN SORTING-ASSOCIATED PROTEIN VPS13"/>
    <property type="match status" value="1"/>
</dbReference>
<dbReference type="OrthoDB" id="428159at2759"/>
<dbReference type="Proteomes" id="UP000288216">
    <property type="component" value="Unassembled WGS sequence"/>
</dbReference>
<organism evidence="1 2">
    <name type="scientific">Scyliorhinus torazame</name>
    <name type="common">Cloudy catshark</name>
    <name type="synonym">Catulus torazame</name>
    <dbReference type="NCBI Taxonomy" id="75743"/>
    <lineage>
        <taxon>Eukaryota</taxon>
        <taxon>Metazoa</taxon>
        <taxon>Chordata</taxon>
        <taxon>Craniata</taxon>
        <taxon>Vertebrata</taxon>
        <taxon>Chondrichthyes</taxon>
        <taxon>Elasmobranchii</taxon>
        <taxon>Galeomorphii</taxon>
        <taxon>Galeoidea</taxon>
        <taxon>Carcharhiniformes</taxon>
        <taxon>Scyliorhinidae</taxon>
        <taxon>Scyliorhinus</taxon>
    </lineage>
</organism>
<name>A0A401QCP5_SCYTO</name>
<dbReference type="InterPro" id="IPR026847">
    <property type="entry name" value="VPS13"/>
</dbReference>
<feature type="non-terminal residue" evidence="1">
    <location>
        <position position="1"/>
    </location>
</feature>
<keyword evidence="2" id="KW-1185">Reference proteome</keyword>
<comment type="caution">
    <text evidence="1">The sequence shown here is derived from an EMBL/GenBank/DDBJ whole genome shotgun (WGS) entry which is preliminary data.</text>
</comment>
<dbReference type="GO" id="GO:0007005">
    <property type="term" value="P:mitochondrion organization"/>
    <property type="evidence" value="ECO:0007669"/>
    <property type="project" value="TreeGrafter"/>
</dbReference>
<dbReference type="GO" id="GO:0045053">
    <property type="term" value="P:protein retention in Golgi apparatus"/>
    <property type="evidence" value="ECO:0007669"/>
    <property type="project" value="TreeGrafter"/>
</dbReference>
<sequence length="85" mass="9366">ANLIDKDTDALKAELMETSMTDASRLSFFEYLHISPIKLHLSLSLDSGGDESSREKQEAVPLQSINILLKSIGATLTDVDDLIFK</sequence>
<dbReference type="PANTHER" id="PTHR16166:SF125">
    <property type="entry name" value="INTERMEMBRANE LIPID TRANSFER PROTEIN VPS13C"/>
    <property type="match status" value="1"/>
</dbReference>